<organism evidence="3 4">
    <name type="scientific">Pisolithus microcarpus 441</name>
    <dbReference type="NCBI Taxonomy" id="765257"/>
    <lineage>
        <taxon>Eukaryota</taxon>
        <taxon>Fungi</taxon>
        <taxon>Dikarya</taxon>
        <taxon>Basidiomycota</taxon>
        <taxon>Agaricomycotina</taxon>
        <taxon>Agaricomycetes</taxon>
        <taxon>Agaricomycetidae</taxon>
        <taxon>Boletales</taxon>
        <taxon>Sclerodermatineae</taxon>
        <taxon>Pisolithaceae</taxon>
        <taxon>Pisolithus</taxon>
    </lineage>
</organism>
<dbReference type="STRING" id="765257.A0A0D0AEJ9"/>
<evidence type="ECO:0000259" key="2">
    <source>
        <dbReference type="SMART" id="SM01173"/>
    </source>
</evidence>
<dbReference type="PANTHER" id="PTHR21032">
    <property type="entry name" value="G PATCH DOMAIN-CONTAINING PROTEIN 11"/>
    <property type="match status" value="1"/>
</dbReference>
<dbReference type="AlphaFoldDB" id="A0A0D0AEJ9"/>
<dbReference type="HOGENOM" id="CLU_046724_1_0_1"/>
<evidence type="ECO:0000256" key="1">
    <source>
        <dbReference type="SAM" id="MobiDB-lite"/>
    </source>
</evidence>
<keyword evidence="4" id="KW-1185">Reference proteome</keyword>
<feature type="compositionally biased region" description="Basic and acidic residues" evidence="1">
    <location>
        <begin position="157"/>
        <end position="180"/>
    </location>
</feature>
<sequence>MSDEEDYLSDKFLVETSGTTQPKTYAQRRQEALKQSRQRNEQNRTKSRRQREQESREDGLSKSLFERARQDKDAGANKALGIMMKMGFQLGQSLGRSEDSPPTEVAALPDTSHSPPTSHTDSSKQKRNVEPLPLNEWAGKKGIGLGKRSRSAGASERIAKMAKMADEAERESFRDRSRREYEQRHAESRLVLAQRTCSNLDEEAGISFNVFWLNPNDADTIPPSLSGALSESFSASSAAAGGNAAQLRKQLQADALVSMGDNDVDDDDDVVNERQPESRHQEVFTLETLKEAVHFLRLGPCDRLSLVLAYLREEYTYCFWCGTRYDDYADLKQHCPGPGEEDHD</sequence>
<accession>A0A0D0AEJ9</accession>
<dbReference type="PANTHER" id="PTHR21032:SF0">
    <property type="entry name" value="G PATCH DOMAIN-CONTAINING PROTEIN 11"/>
    <property type="match status" value="1"/>
</dbReference>
<protein>
    <recommendedName>
        <fullName evidence="2">DUF4187 domain-containing protein</fullName>
    </recommendedName>
</protein>
<name>A0A0D0AEJ9_9AGAM</name>
<feature type="region of interest" description="Disordered" evidence="1">
    <location>
        <begin position="91"/>
        <end position="180"/>
    </location>
</feature>
<dbReference type="InterPro" id="IPR025239">
    <property type="entry name" value="DUF4187"/>
</dbReference>
<dbReference type="Proteomes" id="UP000054018">
    <property type="component" value="Unassembled WGS sequence"/>
</dbReference>
<dbReference type="Pfam" id="PF13821">
    <property type="entry name" value="DUF4187"/>
    <property type="match status" value="1"/>
</dbReference>
<feature type="compositionally biased region" description="Basic and acidic residues" evidence="1">
    <location>
        <begin position="28"/>
        <end position="72"/>
    </location>
</feature>
<dbReference type="OrthoDB" id="786951at2759"/>
<proteinExistence type="predicted"/>
<reference evidence="4" key="2">
    <citation type="submission" date="2015-01" db="EMBL/GenBank/DDBJ databases">
        <title>Evolutionary Origins and Diversification of the Mycorrhizal Mutualists.</title>
        <authorList>
            <consortium name="DOE Joint Genome Institute"/>
            <consortium name="Mycorrhizal Genomics Consortium"/>
            <person name="Kohler A."/>
            <person name="Kuo A."/>
            <person name="Nagy L.G."/>
            <person name="Floudas D."/>
            <person name="Copeland A."/>
            <person name="Barry K.W."/>
            <person name="Cichocki N."/>
            <person name="Veneault-Fourrey C."/>
            <person name="LaButti K."/>
            <person name="Lindquist E.A."/>
            <person name="Lipzen A."/>
            <person name="Lundell T."/>
            <person name="Morin E."/>
            <person name="Murat C."/>
            <person name="Riley R."/>
            <person name="Ohm R."/>
            <person name="Sun H."/>
            <person name="Tunlid A."/>
            <person name="Henrissat B."/>
            <person name="Grigoriev I.V."/>
            <person name="Hibbett D.S."/>
            <person name="Martin F."/>
        </authorList>
    </citation>
    <scope>NUCLEOTIDE SEQUENCE [LARGE SCALE GENOMIC DNA]</scope>
    <source>
        <strain evidence="4">441</strain>
    </source>
</reference>
<dbReference type="SMART" id="SM01173">
    <property type="entry name" value="DUF4187"/>
    <property type="match status" value="1"/>
</dbReference>
<gene>
    <name evidence="3" type="ORF">PISMIDRAFT_20714</name>
</gene>
<feature type="domain" description="DUF4187" evidence="2">
    <location>
        <begin position="289"/>
        <end position="343"/>
    </location>
</feature>
<feature type="compositionally biased region" description="Low complexity" evidence="1">
    <location>
        <begin position="109"/>
        <end position="120"/>
    </location>
</feature>
<evidence type="ECO:0000313" key="3">
    <source>
        <dbReference type="EMBL" id="KIK30498.1"/>
    </source>
</evidence>
<feature type="region of interest" description="Disordered" evidence="1">
    <location>
        <begin position="1"/>
        <end position="72"/>
    </location>
</feature>
<dbReference type="EMBL" id="KN833686">
    <property type="protein sequence ID" value="KIK30498.1"/>
    <property type="molecule type" value="Genomic_DNA"/>
</dbReference>
<dbReference type="InterPro" id="IPR039249">
    <property type="entry name" value="GPATCH11"/>
</dbReference>
<reference evidence="3 4" key="1">
    <citation type="submission" date="2014-04" db="EMBL/GenBank/DDBJ databases">
        <authorList>
            <consortium name="DOE Joint Genome Institute"/>
            <person name="Kuo A."/>
            <person name="Kohler A."/>
            <person name="Costa M.D."/>
            <person name="Nagy L.G."/>
            <person name="Floudas D."/>
            <person name="Copeland A."/>
            <person name="Barry K.W."/>
            <person name="Cichocki N."/>
            <person name="Veneault-Fourrey C."/>
            <person name="LaButti K."/>
            <person name="Lindquist E.A."/>
            <person name="Lipzen A."/>
            <person name="Lundell T."/>
            <person name="Morin E."/>
            <person name="Murat C."/>
            <person name="Sun H."/>
            <person name="Tunlid A."/>
            <person name="Henrissat B."/>
            <person name="Grigoriev I.V."/>
            <person name="Hibbett D.S."/>
            <person name="Martin F."/>
            <person name="Nordberg H.P."/>
            <person name="Cantor M.N."/>
            <person name="Hua S.X."/>
        </authorList>
    </citation>
    <scope>NUCLEOTIDE SEQUENCE [LARGE SCALE GENOMIC DNA]</scope>
    <source>
        <strain evidence="3 4">441</strain>
    </source>
</reference>
<evidence type="ECO:0000313" key="4">
    <source>
        <dbReference type="Proteomes" id="UP000054018"/>
    </source>
</evidence>
<dbReference type="GO" id="GO:0000776">
    <property type="term" value="C:kinetochore"/>
    <property type="evidence" value="ECO:0007669"/>
    <property type="project" value="TreeGrafter"/>
</dbReference>